<dbReference type="Proteomes" id="UP000001695">
    <property type="component" value="Chromosome"/>
</dbReference>
<dbReference type="AlphaFoldDB" id="B2IL20"/>
<dbReference type="EMBL" id="CP001016">
    <property type="protein sequence ID" value="ACB96560.1"/>
    <property type="molecule type" value="Genomic_DNA"/>
</dbReference>
<dbReference type="KEGG" id="bid:Bind_2996"/>
<proteinExistence type="predicted"/>
<dbReference type="HOGENOM" id="CLU_2045116_0_0_5"/>
<protein>
    <submittedName>
        <fullName evidence="1">Uncharacterized protein</fullName>
    </submittedName>
</protein>
<reference evidence="1 2" key="2">
    <citation type="journal article" date="2010" name="J. Bacteriol.">
        <title>Complete genome sequence of Beijerinckia indica subsp. indica.</title>
        <authorList>
            <person name="Tamas I."/>
            <person name="Dedysh S.N."/>
            <person name="Liesack W."/>
            <person name="Stott M.B."/>
            <person name="Alam M."/>
            <person name="Murrell J.C."/>
            <person name="Dunfield P.F."/>
        </authorList>
    </citation>
    <scope>NUCLEOTIDE SEQUENCE [LARGE SCALE GENOMIC DNA]</scope>
    <source>
        <strain evidence="2">ATCC 9039 / DSM 1715 / NCIMB 8712</strain>
    </source>
</reference>
<accession>B2IL20</accession>
<organism evidence="1 2">
    <name type="scientific">Beijerinckia indica subsp. indica (strain ATCC 9039 / DSM 1715 / NCIMB 8712)</name>
    <dbReference type="NCBI Taxonomy" id="395963"/>
    <lineage>
        <taxon>Bacteria</taxon>
        <taxon>Pseudomonadati</taxon>
        <taxon>Pseudomonadota</taxon>
        <taxon>Alphaproteobacteria</taxon>
        <taxon>Hyphomicrobiales</taxon>
        <taxon>Beijerinckiaceae</taxon>
        <taxon>Beijerinckia</taxon>
    </lineage>
</organism>
<evidence type="ECO:0000313" key="2">
    <source>
        <dbReference type="Proteomes" id="UP000001695"/>
    </source>
</evidence>
<gene>
    <name evidence="1" type="ordered locus">Bind_2996</name>
</gene>
<reference evidence="2" key="1">
    <citation type="submission" date="2008-03" db="EMBL/GenBank/DDBJ databases">
        <title>Complete sequence of chromosome of Beijerinckia indica subsp. indica ATCC 9039.</title>
        <authorList>
            <consortium name="US DOE Joint Genome Institute"/>
            <person name="Copeland A."/>
            <person name="Lucas S."/>
            <person name="Lapidus A."/>
            <person name="Glavina del Rio T."/>
            <person name="Dalin E."/>
            <person name="Tice H."/>
            <person name="Bruce D."/>
            <person name="Goodwin L."/>
            <person name="Pitluck S."/>
            <person name="LaButti K."/>
            <person name="Schmutz J."/>
            <person name="Larimer F."/>
            <person name="Land M."/>
            <person name="Hauser L."/>
            <person name="Kyrpides N."/>
            <person name="Mikhailova N."/>
            <person name="Dunfield P.F."/>
            <person name="Dedysh S.N."/>
            <person name="Liesack W."/>
            <person name="Saw J.H."/>
            <person name="Alam M."/>
            <person name="Chen Y."/>
            <person name="Murrell J.C."/>
            <person name="Richardson P."/>
        </authorList>
    </citation>
    <scope>NUCLEOTIDE SEQUENCE [LARGE SCALE GENOMIC DNA]</scope>
    <source>
        <strain evidence="2">ATCC 9039 / DSM 1715 / NCIMB 8712</strain>
    </source>
</reference>
<evidence type="ECO:0000313" key="1">
    <source>
        <dbReference type="EMBL" id="ACB96560.1"/>
    </source>
</evidence>
<keyword evidence="2" id="KW-1185">Reference proteome</keyword>
<name>B2IL20_BEII9</name>
<sequence length="120" mass="13364">MLLRLLNTFSTKSPSGRYQREPCVMEDRGGESGWEGAGLAEHHRLPTVESIRLVVVDRGQGHSRLDMIEPVCGALQHGIEGRKSRVPFVFGPRTRILFFQALFSLKGSGQLAFRFGLPTI</sequence>